<proteinExistence type="predicted"/>
<dbReference type="AlphaFoldDB" id="A0A4Q4L496"/>
<comment type="caution">
    <text evidence="2">The sequence shown here is derived from an EMBL/GenBank/DDBJ whole genome shotgun (WGS) entry which is preliminary data.</text>
</comment>
<keyword evidence="2" id="KW-0547">Nucleotide-binding</keyword>
<accession>A0A4Q4L496</accession>
<evidence type="ECO:0000313" key="2">
    <source>
        <dbReference type="EMBL" id="RYM41786.1"/>
    </source>
</evidence>
<feature type="compositionally biased region" description="Polar residues" evidence="1">
    <location>
        <begin position="19"/>
        <end position="28"/>
    </location>
</feature>
<evidence type="ECO:0000313" key="3">
    <source>
        <dbReference type="Proteomes" id="UP000291107"/>
    </source>
</evidence>
<organism evidence="2 3">
    <name type="scientific">Pseudomonas koreensis</name>
    <dbReference type="NCBI Taxonomy" id="198620"/>
    <lineage>
        <taxon>Bacteria</taxon>
        <taxon>Pseudomonadati</taxon>
        <taxon>Pseudomonadota</taxon>
        <taxon>Gammaproteobacteria</taxon>
        <taxon>Pseudomonadales</taxon>
        <taxon>Pseudomonadaceae</taxon>
        <taxon>Pseudomonas</taxon>
    </lineage>
</organism>
<dbReference type="GO" id="GO:0005524">
    <property type="term" value="F:ATP binding"/>
    <property type="evidence" value="ECO:0007669"/>
    <property type="project" value="UniProtKB-KW"/>
</dbReference>
<reference evidence="2 3" key="1">
    <citation type="submission" date="2019-02" db="EMBL/GenBank/DDBJ databases">
        <title>Genome of Pseudomonas korensis isolated from heavy metal contaminated environment.</title>
        <authorList>
            <person name="Ayangbenro A.S."/>
            <person name="Babalola O."/>
        </authorList>
    </citation>
    <scope>NUCLEOTIDE SEQUENCE [LARGE SCALE GENOMIC DNA]</scope>
    <source>
        <strain evidence="2 3">AB36</strain>
    </source>
</reference>
<evidence type="ECO:0000256" key="1">
    <source>
        <dbReference type="SAM" id="MobiDB-lite"/>
    </source>
</evidence>
<dbReference type="Proteomes" id="UP000291107">
    <property type="component" value="Unassembled WGS sequence"/>
</dbReference>
<gene>
    <name evidence="2" type="ORF">EVS84_11490</name>
</gene>
<name>A0A4Q4L496_9PSED</name>
<keyword evidence="2" id="KW-0067">ATP-binding</keyword>
<dbReference type="EMBL" id="SEUB01000004">
    <property type="protein sequence ID" value="RYM41786.1"/>
    <property type="molecule type" value="Genomic_DNA"/>
</dbReference>
<sequence>IPSHAEKTVGASLLAKASAHSTPSSPDTPLSRASPLPQ</sequence>
<feature type="non-terminal residue" evidence="2">
    <location>
        <position position="1"/>
    </location>
</feature>
<feature type="region of interest" description="Disordered" evidence="1">
    <location>
        <begin position="1"/>
        <end position="38"/>
    </location>
</feature>
<protein>
    <submittedName>
        <fullName evidence="2">Metal ABC transporter ATP-binding protein</fullName>
    </submittedName>
</protein>